<proteinExistence type="predicted"/>
<keyword evidence="1" id="KW-1133">Transmembrane helix</keyword>
<dbReference type="AlphaFoldDB" id="A0A0F1AHF6"/>
<comment type="caution">
    <text evidence="2">The sequence shown here is derived from an EMBL/GenBank/DDBJ whole genome shotgun (WGS) entry which is preliminary data.</text>
</comment>
<keyword evidence="1" id="KW-0472">Membrane</keyword>
<feature type="transmembrane region" description="Helical" evidence="1">
    <location>
        <begin position="39"/>
        <end position="61"/>
    </location>
</feature>
<sequence length="74" mass="8380">MIFVLNLFSLSIKQRDLAMAFKNKIRVVKQAPKIKAGNLLMQITKILIFIALVALVGAQIYSDFDFSMLFAPMM</sequence>
<organism evidence="2 3">
    <name type="scientific">Enterobacter sichuanensis</name>
    <dbReference type="NCBI Taxonomy" id="2071710"/>
    <lineage>
        <taxon>Bacteria</taxon>
        <taxon>Pseudomonadati</taxon>
        <taxon>Pseudomonadota</taxon>
        <taxon>Gammaproteobacteria</taxon>
        <taxon>Enterobacterales</taxon>
        <taxon>Enterobacteriaceae</taxon>
        <taxon>Enterobacter</taxon>
        <taxon>Enterobacter cloacae complex</taxon>
    </lineage>
</organism>
<evidence type="ECO:0000313" key="2">
    <source>
        <dbReference type="EMBL" id="KJN20494.1"/>
    </source>
</evidence>
<gene>
    <name evidence="2" type="ORF">SS37_20970</name>
</gene>
<keyword evidence="1" id="KW-0812">Transmembrane</keyword>
<accession>A0A0F1AHF6</accession>
<evidence type="ECO:0000313" key="3">
    <source>
        <dbReference type="Proteomes" id="UP000033352"/>
    </source>
</evidence>
<evidence type="ECO:0000256" key="1">
    <source>
        <dbReference type="SAM" id="Phobius"/>
    </source>
</evidence>
<name>A0A0F1AHF6_9ENTR</name>
<protein>
    <submittedName>
        <fullName evidence="2">Uncharacterized protein</fullName>
    </submittedName>
</protein>
<dbReference type="PATRIC" id="fig|1619248.3.peg.3873"/>
<reference evidence="2 3" key="1">
    <citation type="submission" date="2015-03" db="EMBL/GenBank/DDBJ databases">
        <authorList>
            <person name="McCorrison J."/>
            <person name="Sanka R."/>
            <person name="Adams M."/>
            <person name="Brinkac L."/>
            <person name="Nierman W."/>
            <person name="Sutton G."/>
            <person name="Nelson K."/>
            <person name="Kiedrowski L."/>
            <person name="Guerrero D."/>
            <person name="Bonomo R."/>
        </authorList>
    </citation>
    <scope>NUCLEOTIDE SEQUENCE [LARGE SCALE GENOMIC DNA]</scope>
    <source>
        <strain evidence="2 3">35699</strain>
    </source>
</reference>
<dbReference type="EMBL" id="JZYX01000054">
    <property type="protein sequence ID" value="KJN20494.1"/>
    <property type="molecule type" value="Genomic_DNA"/>
</dbReference>
<dbReference type="Proteomes" id="UP000033352">
    <property type="component" value="Unassembled WGS sequence"/>
</dbReference>